<sequence>MAETENNKMVTQKDSSQKPSTLFSFFPKFELSVPFFSKPRPSGQRGAENSSSYRRGRKREWKSETQFCQLPKHSFLSSFID</sequence>
<name>A0ABQ8ZT52_9ROSI</name>
<feature type="region of interest" description="Disordered" evidence="1">
    <location>
        <begin position="1"/>
        <end position="20"/>
    </location>
</feature>
<comment type="caution">
    <text evidence="2">The sequence shown here is derived from an EMBL/GenBank/DDBJ whole genome shotgun (WGS) entry which is preliminary data.</text>
</comment>
<dbReference type="Proteomes" id="UP001141253">
    <property type="component" value="Chromosome 10"/>
</dbReference>
<evidence type="ECO:0000313" key="2">
    <source>
        <dbReference type="EMBL" id="KAJ6311428.1"/>
    </source>
</evidence>
<evidence type="ECO:0000256" key="1">
    <source>
        <dbReference type="SAM" id="MobiDB-lite"/>
    </source>
</evidence>
<evidence type="ECO:0000313" key="3">
    <source>
        <dbReference type="Proteomes" id="UP001141253"/>
    </source>
</evidence>
<feature type="compositionally biased region" description="Polar residues" evidence="1">
    <location>
        <begin position="7"/>
        <end position="20"/>
    </location>
</feature>
<dbReference type="EMBL" id="JAPFFI010000024">
    <property type="protein sequence ID" value="KAJ6311428.1"/>
    <property type="molecule type" value="Genomic_DNA"/>
</dbReference>
<protein>
    <submittedName>
        <fullName evidence="2">Uncharacterized protein</fullName>
    </submittedName>
</protein>
<accession>A0ABQ8ZT52</accession>
<reference evidence="2" key="1">
    <citation type="submission" date="2022-10" db="EMBL/GenBank/DDBJ databases">
        <authorList>
            <person name="Hyden B.L."/>
            <person name="Feng K."/>
            <person name="Yates T."/>
            <person name="Jawdy S."/>
            <person name="Smart L.B."/>
            <person name="Muchero W."/>
        </authorList>
    </citation>
    <scope>NUCLEOTIDE SEQUENCE</scope>
    <source>
        <tissue evidence="2">Shoot tip</tissue>
    </source>
</reference>
<proteinExistence type="predicted"/>
<feature type="region of interest" description="Disordered" evidence="1">
    <location>
        <begin position="35"/>
        <end position="61"/>
    </location>
</feature>
<gene>
    <name evidence="2" type="ORF">OIU77_013235</name>
</gene>
<reference evidence="2" key="2">
    <citation type="journal article" date="2023" name="Int. J. Mol. Sci.">
        <title>De Novo Assembly and Annotation of 11 Diverse Shrub Willow (Salix) Genomes Reveals Novel Gene Organization in Sex-Linked Regions.</title>
        <authorList>
            <person name="Hyden B."/>
            <person name="Feng K."/>
            <person name="Yates T.B."/>
            <person name="Jawdy S."/>
            <person name="Cereghino C."/>
            <person name="Smart L.B."/>
            <person name="Muchero W."/>
        </authorList>
    </citation>
    <scope>NUCLEOTIDE SEQUENCE</scope>
    <source>
        <tissue evidence="2">Shoot tip</tissue>
    </source>
</reference>
<organism evidence="2 3">
    <name type="scientific">Salix suchowensis</name>
    <dbReference type="NCBI Taxonomy" id="1278906"/>
    <lineage>
        <taxon>Eukaryota</taxon>
        <taxon>Viridiplantae</taxon>
        <taxon>Streptophyta</taxon>
        <taxon>Embryophyta</taxon>
        <taxon>Tracheophyta</taxon>
        <taxon>Spermatophyta</taxon>
        <taxon>Magnoliopsida</taxon>
        <taxon>eudicotyledons</taxon>
        <taxon>Gunneridae</taxon>
        <taxon>Pentapetalae</taxon>
        <taxon>rosids</taxon>
        <taxon>fabids</taxon>
        <taxon>Malpighiales</taxon>
        <taxon>Salicaceae</taxon>
        <taxon>Saliceae</taxon>
        <taxon>Salix</taxon>
    </lineage>
</organism>
<keyword evidence="3" id="KW-1185">Reference proteome</keyword>